<dbReference type="EMBL" id="WXFA01000022">
    <property type="protein sequence ID" value="MBM3094126.1"/>
    <property type="molecule type" value="Genomic_DNA"/>
</dbReference>
<evidence type="ECO:0000313" key="3">
    <source>
        <dbReference type="EMBL" id="MBM3094126.1"/>
    </source>
</evidence>
<accession>A0AAW4FS01</accession>
<name>A0AAW4FS01_9HYPH</name>
<proteinExistence type="predicted"/>
<gene>
    <name evidence="3" type="ORF">GFB56_25605</name>
</gene>
<keyword evidence="2" id="KW-0812">Transmembrane</keyword>
<organism evidence="3 4">
    <name type="scientific">Ensifer canadensis</name>
    <dbReference type="NCBI Taxonomy" id="555315"/>
    <lineage>
        <taxon>Bacteria</taxon>
        <taxon>Pseudomonadati</taxon>
        <taxon>Pseudomonadota</taxon>
        <taxon>Alphaproteobacteria</taxon>
        <taxon>Hyphomicrobiales</taxon>
        <taxon>Rhizobiaceae</taxon>
        <taxon>Sinorhizobium/Ensifer group</taxon>
        <taxon>Ensifer</taxon>
    </lineage>
</organism>
<keyword evidence="2" id="KW-0472">Membrane</keyword>
<dbReference type="Proteomes" id="UP000744980">
    <property type="component" value="Unassembled WGS sequence"/>
</dbReference>
<protein>
    <submittedName>
        <fullName evidence="3">Uncharacterized protein</fullName>
    </submittedName>
</protein>
<comment type="caution">
    <text evidence="3">The sequence shown here is derived from an EMBL/GenBank/DDBJ whole genome shotgun (WGS) entry which is preliminary data.</text>
</comment>
<evidence type="ECO:0000256" key="1">
    <source>
        <dbReference type="SAM" id="MobiDB-lite"/>
    </source>
</evidence>
<feature type="region of interest" description="Disordered" evidence="1">
    <location>
        <begin position="27"/>
        <end position="51"/>
    </location>
</feature>
<feature type="compositionally biased region" description="Low complexity" evidence="1">
    <location>
        <begin position="37"/>
        <end position="50"/>
    </location>
</feature>
<keyword evidence="4" id="KW-1185">Reference proteome</keyword>
<dbReference type="AlphaFoldDB" id="A0AAW4FS01"/>
<feature type="transmembrane region" description="Helical" evidence="2">
    <location>
        <begin position="77"/>
        <end position="96"/>
    </location>
</feature>
<evidence type="ECO:0000313" key="4">
    <source>
        <dbReference type="Proteomes" id="UP000744980"/>
    </source>
</evidence>
<evidence type="ECO:0000256" key="2">
    <source>
        <dbReference type="SAM" id="Phobius"/>
    </source>
</evidence>
<dbReference type="RefSeq" id="WP_128090486.1">
    <property type="nucleotide sequence ID" value="NZ_CP083371.1"/>
</dbReference>
<sequence>MRESQVADAGDGGIVSAGVYFDESTTVNRQPRPHDYSSAVSAQQAPASAATTDVDASGGALWNALLGDDTSHGMQRFARLIALFILLSGLVFWLLAP</sequence>
<reference evidence="3 4" key="1">
    <citation type="submission" date="2020-01" db="EMBL/GenBank/DDBJ databases">
        <title>Draft genome assembly of Ensifer adhaerens T173.</title>
        <authorList>
            <person name="Craig J.E."/>
            <person name="Stinchcombe J.R."/>
        </authorList>
    </citation>
    <scope>NUCLEOTIDE SEQUENCE [LARGE SCALE GENOMIC DNA]</scope>
    <source>
        <strain evidence="3 4">T173</strain>
    </source>
</reference>
<keyword evidence="2" id="KW-1133">Transmembrane helix</keyword>